<dbReference type="Pfam" id="PF04350">
    <property type="entry name" value="PilO"/>
    <property type="match status" value="1"/>
</dbReference>
<dbReference type="AlphaFoldDB" id="X1VKK6"/>
<reference evidence="2" key="1">
    <citation type="journal article" date="2014" name="Front. Microbiol.">
        <title>High frequency of phylogenetically diverse reductive dehalogenase-homologous genes in deep subseafloor sedimentary metagenomes.</title>
        <authorList>
            <person name="Kawai M."/>
            <person name="Futagami T."/>
            <person name="Toyoda A."/>
            <person name="Takaki Y."/>
            <person name="Nishi S."/>
            <person name="Hori S."/>
            <person name="Arai W."/>
            <person name="Tsubouchi T."/>
            <person name="Morono Y."/>
            <person name="Uchiyama I."/>
            <person name="Ito T."/>
            <person name="Fujiyama A."/>
            <person name="Inagaki F."/>
            <person name="Takami H."/>
        </authorList>
    </citation>
    <scope>NUCLEOTIDE SEQUENCE</scope>
    <source>
        <strain evidence="2">Expedition CK06-06</strain>
    </source>
</reference>
<feature type="compositionally biased region" description="Basic and acidic residues" evidence="1">
    <location>
        <begin position="88"/>
        <end position="98"/>
    </location>
</feature>
<evidence type="ECO:0000313" key="2">
    <source>
        <dbReference type="EMBL" id="GAJ08600.1"/>
    </source>
</evidence>
<dbReference type="GO" id="GO:0043107">
    <property type="term" value="P:type IV pilus-dependent motility"/>
    <property type="evidence" value="ECO:0007669"/>
    <property type="project" value="InterPro"/>
</dbReference>
<dbReference type="EMBL" id="BARW01028043">
    <property type="protein sequence ID" value="GAJ08600.1"/>
    <property type="molecule type" value="Genomic_DNA"/>
</dbReference>
<name>X1VKK6_9ZZZZ</name>
<dbReference type="InterPro" id="IPR014717">
    <property type="entry name" value="Transl_elong_EF1B/ribsomal_bS6"/>
</dbReference>
<dbReference type="Gene3D" id="3.30.70.60">
    <property type="match status" value="1"/>
</dbReference>
<protein>
    <recommendedName>
        <fullName evidence="3">Pilus assembly protein PilO</fullName>
    </recommendedName>
</protein>
<accession>X1VKK6</accession>
<evidence type="ECO:0000256" key="1">
    <source>
        <dbReference type="SAM" id="MobiDB-lite"/>
    </source>
</evidence>
<dbReference type="PANTHER" id="PTHR39555">
    <property type="entry name" value="FIMBRIAL ASSEMBLY PROTEIN PILO-LIKE PROTEIN-RELATED"/>
    <property type="match status" value="1"/>
</dbReference>
<feature type="non-terminal residue" evidence="2">
    <location>
        <position position="1"/>
    </location>
</feature>
<organism evidence="2">
    <name type="scientific">marine sediment metagenome</name>
    <dbReference type="NCBI Taxonomy" id="412755"/>
    <lineage>
        <taxon>unclassified sequences</taxon>
        <taxon>metagenomes</taxon>
        <taxon>ecological metagenomes</taxon>
    </lineage>
</organism>
<dbReference type="PANTHER" id="PTHR39555:SF1">
    <property type="entry name" value="TYPE IV PILUS INNER MEMBRANE COMPONENT PILO"/>
    <property type="match status" value="1"/>
</dbReference>
<proteinExistence type="predicted"/>
<evidence type="ECO:0008006" key="3">
    <source>
        <dbReference type="Google" id="ProtNLM"/>
    </source>
</evidence>
<comment type="caution">
    <text evidence="2">The sequence shown here is derived from an EMBL/GenBank/DDBJ whole genome shotgun (WGS) entry which is preliminary data.</text>
</comment>
<gene>
    <name evidence="2" type="ORF">S12H4_45367</name>
</gene>
<feature type="region of interest" description="Disordered" evidence="1">
    <location>
        <begin position="77"/>
        <end position="98"/>
    </location>
</feature>
<sequence length="98" mass="11031">TRLNITKFVPKGEIAKDFYAEKPISIEITGNYHNLGIFFDRLSNFSRLFNIEDFSIKSLRVQSEASTISAKLTAKTYISPEAQPGQEESGKNTGEEKK</sequence>
<dbReference type="InterPro" id="IPR007445">
    <property type="entry name" value="PilO"/>
</dbReference>
<dbReference type="GO" id="GO:0043683">
    <property type="term" value="P:type IV pilus assembly"/>
    <property type="evidence" value="ECO:0007669"/>
    <property type="project" value="InterPro"/>
</dbReference>